<dbReference type="InterPro" id="IPR034683">
    <property type="entry name" value="IspD/TarI"/>
</dbReference>
<keyword evidence="4 7" id="KW-0808">Transferase</keyword>
<dbReference type="GO" id="GO:0050518">
    <property type="term" value="F:2-C-methyl-D-erythritol 4-phosphate cytidylyltransferase activity"/>
    <property type="evidence" value="ECO:0007669"/>
    <property type="project" value="UniProtKB-UniRule"/>
</dbReference>
<protein>
    <recommendedName>
        <fullName evidence="7">2-C-methyl-D-erythritol 4-phosphate cytidylyltransferase</fullName>
        <ecNumber evidence="7">2.7.7.60</ecNumber>
    </recommendedName>
    <alternativeName>
        <fullName evidence="7">4-diphosphocytidyl-2C-methyl-D-erythritol synthase</fullName>
    </alternativeName>
    <alternativeName>
        <fullName evidence="7">MEP cytidylyltransferase</fullName>
        <shortName evidence="7">MCT</shortName>
    </alternativeName>
</protein>
<dbReference type="UniPathway" id="UPA00056">
    <property type="reaction ID" value="UER00093"/>
</dbReference>
<name>A0A1I4PQN4_ECTMO</name>
<dbReference type="PANTHER" id="PTHR32125">
    <property type="entry name" value="2-C-METHYL-D-ERYTHRITOL 4-PHOSPHATE CYTIDYLYLTRANSFERASE, CHLOROPLASTIC"/>
    <property type="match status" value="1"/>
</dbReference>
<keyword evidence="6 7" id="KW-0414">Isoprene biosynthesis</keyword>
<comment type="catalytic activity">
    <reaction evidence="1 7">
        <text>2-C-methyl-D-erythritol 4-phosphate + CTP + H(+) = 4-CDP-2-C-methyl-D-erythritol + diphosphate</text>
        <dbReference type="Rhea" id="RHEA:13429"/>
        <dbReference type="ChEBI" id="CHEBI:15378"/>
        <dbReference type="ChEBI" id="CHEBI:33019"/>
        <dbReference type="ChEBI" id="CHEBI:37563"/>
        <dbReference type="ChEBI" id="CHEBI:57823"/>
        <dbReference type="ChEBI" id="CHEBI:58262"/>
        <dbReference type="EC" id="2.7.7.60"/>
    </reaction>
</comment>
<evidence type="ECO:0000256" key="6">
    <source>
        <dbReference type="ARBA" id="ARBA00023229"/>
    </source>
</evidence>
<dbReference type="SUPFAM" id="SSF53448">
    <property type="entry name" value="Nucleotide-diphospho-sugar transferases"/>
    <property type="match status" value="1"/>
</dbReference>
<dbReference type="NCBIfam" id="TIGR00453">
    <property type="entry name" value="ispD"/>
    <property type="match status" value="1"/>
</dbReference>
<comment type="function">
    <text evidence="7">Catalyzes the formation of 4-diphosphocytidyl-2-C-methyl-D-erythritol from CTP and 2-C-methyl-D-erythritol 4-phosphate (MEP).</text>
</comment>
<dbReference type="Pfam" id="PF01128">
    <property type="entry name" value="IspD"/>
    <property type="match status" value="1"/>
</dbReference>
<dbReference type="PANTHER" id="PTHR32125:SF4">
    <property type="entry name" value="2-C-METHYL-D-ERYTHRITOL 4-PHOSPHATE CYTIDYLYLTRANSFERASE, CHLOROPLASTIC"/>
    <property type="match status" value="1"/>
</dbReference>
<dbReference type="STRING" id="195064.SAMN05421721_102148"/>
<evidence type="ECO:0000313" key="9">
    <source>
        <dbReference type="Proteomes" id="UP000199556"/>
    </source>
</evidence>
<dbReference type="EC" id="2.7.7.60" evidence="7"/>
<comment type="pathway">
    <text evidence="2 7">Isoprenoid biosynthesis; isopentenyl diphosphate biosynthesis via DXP pathway; isopentenyl diphosphate from 1-deoxy-D-xylulose 5-phosphate: step 2/6.</text>
</comment>
<organism evidence="8 9">
    <name type="scientific">Ectothiorhodospira mobilis</name>
    <dbReference type="NCBI Taxonomy" id="195064"/>
    <lineage>
        <taxon>Bacteria</taxon>
        <taxon>Pseudomonadati</taxon>
        <taxon>Pseudomonadota</taxon>
        <taxon>Gammaproteobacteria</taxon>
        <taxon>Chromatiales</taxon>
        <taxon>Ectothiorhodospiraceae</taxon>
        <taxon>Ectothiorhodospira</taxon>
    </lineage>
</organism>
<dbReference type="InterPro" id="IPR001228">
    <property type="entry name" value="IspD"/>
</dbReference>
<dbReference type="OrthoDB" id="9806837at2"/>
<evidence type="ECO:0000256" key="5">
    <source>
        <dbReference type="ARBA" id="ARBA00022695"/>
    </source>
</evidence>
<evidence type="ECO:0000256" key="3">
    <source>
        <dbReference type="ARBA" id="ARBA00009789"/>
    </source>
</evidence>
<dbReference type="Proteomes" id="UP000199556">
    <property type="component" value="Unassembled WGS sequence"/>
</dbReference>
<dbReference type="EMBL" id="FOUO01000002">
    <property type="protein sequence ID" value="SFM30024.1"/>
    <property type="molecule type" value="Genomic_DNA"/>
</dbReference>
<evidence type="ECO:0000313" key="8">
    <source>
        <dbReference type="EMBL" id="SFM30024.1"/>
    </source>
</evidence>
<dbReference type="RefSeq" id="WP_090483559.1">
    <property type="nucleotide sequence ID" value="NZ_FOUO01000002.1"/>
</dbReference>
<dbReference type="AlphaFoldDB" id="A0A1I4PQN4"/>
<gene>
    <name evidence="7" type="primary">ispD</name>
    <name evidence="8" type="ORF">SAMN05421721_102148</name>
</gene>
<evidence type="ECO:0000256" key="2">
    <source>
        <dbReference type="ARBA" id="ARBA00004787"/>
    </source>
</evidence>
<evidence type="ECO:0000256" key="7">
    <source>
        <dbReference type="HAMAP-Rule" id="MF_00108"/>
    </source>
</evidence>
<dbReference type="GO" id="GO:0019288">
    <property type="term" value="P:isopentenyl diphosphate biosynthetic process, methylerythritol 4-phosphate pathway"/>
    <property type="evidence" value="ECO:0007669"/>
    <property type="project" value="UniProtKB-UniRule"/>
</dbReference>
<dbReference type="HAMAP" id="MF_00108">
    <property type="entry name" value="IspD"/>
    <property type="match status" value="1"/>
</dbReference>
<proteinExistence type="inferred from homology"/>
<comment type="similarity">
    <text evidence="3 7">Belongs to the IspD/TarI cytidylyltransferase family. IspD subfamily.</text>
</comment>
<feature type="site" description="Transition state stabilizer" evidence="7">
    <location>
        <position position="26"/>
    </location>
</feature>
<feature type="site" description="Transition state stabilizer" evidence="7">
    <location>
        <position position="19"/>
    </location>
</feature>
<dbReference type="InterPro" id="IPR050088">
    <property type="entry name" value="IspD/TarI_cytidylyltransf_bact"/>
</dbReference>
<dbReference type="InterPro" id="IPR029044">
    <property type="entry name" value="Nucleotide-diphossugar_trans"/>
</dbReference>
<reference evidence="8 9" key="1">
    <citation type="submission" date="2016-10" db="EMBL/GenBank/DDBJ databases">
        <authorList>
            <person name="de Groot N.N."/>
        </authorList>
    </citation>
    <scope>NUCLEOTIDE SEQUENCE [LARGE SCALE GENOMIC DNA]</scope>
    <source>
        <strain evidence="8 9">DSM 4180</strain>
    </source>
</reference>
<keyword evidence="5 7" id="KW-0548">Nucleotidyltransferase</keyword>
<feature type="site" description="Positions MEP for the nucleophilic attack" evidence="7">
    <location>
        <position position="159"/>
    </location>
</feature>
<feature type="site" description="Positions MEP for the nucleophilic attack" evidence="7">
    <location>
        <position position="215"/>
    </location>
</feature>
<dbReference type="InterPro" id="IPR018294">
    <property type="entry name" value="ISPD_synthase_CS"/>
</dbReference>
<evidence type="ECO:0000256" key="4">
    <source>
        <dbReference type="ARBA" id="ARBA00022679"/>
    </source>
</evidence>
<evidence type="ECO:0000256" key="1">
    <source>
        <dbReference type="ARBA" id="ARBA00001282"/>
    </source>
</evidence>
<sequence>MNPDPRFWAVIPAAGVGSRMQADRPKQYLPLAGETVIQHTLGVFLRHPAVAGVAVAISAGDPYFHRLGITAHKPLRVVDGGAERCHSVLNALRGLAELAHPQDWVLVHDAARPCLSDRDLETLMQTLRDDPVGGILATPVRDTKKRATPDGRIAATVDRSQLWRAFTPQMFRLDPLRQALERALAQGFLVTDEASAMEYAGLAPRLVEGSAENIKITRPEDLPLAEFYLARRRAPHTEETP</sequence>
<keyword evidence="9" id="KW-1185">Reference proteome</keyword>
<dbReference type="FunFam" id="3.90.550.10:FF:000003">
    <property type="entry name" value="2-C-methyl-D-erythritol 4-phosphate cytidylyltransferase"/>
    <property type="match status" value="1"/>
</dbReference>
<dbReference type="Gene3D" id="3.90.550.10">
    <property type="entry name" value="Spore Coat Polysaccharide Biosynthesis Protein SpsA, Chain A"/>
    <property type="match status" value="1"/>
</dbReference>
<dbReference type="CDD" id="cd02516">
    <property type="entry name" value="CDP-ME_synthetase"/>
    <property type="match status" value="1"/>
</dbReference>
<dbReference type="PROSITE" id="PS01295">
    <property type="entry name" value="ISPD"/>
    <property type="match status" value="1"/>
</dbReference>
<accession>A0A1I4PQN4</accession>